<protein>
    <submittedName>
        <fullName evidence="2">Uncharacterized protein</fullName>
    </submittedName>
</protein>
<keyword evidence="3" id="KW-1185">Reference proteome</keyword>
<feature type="region of interest" description="Disordered" evidence="1">
    <location>
        <begin position="20"/>
        <end position="71"/>
    </location>
</feature>
<sequence>MHVSGKELLGDAQVLVAGAEQAESGSVRDGEPGLSRLDGRILGLGDVPRDVGSGGSTRYGSGHVASGLLSR</sequence>
<dbReference type="KEGG" id="amn:RAM_33995"/>
<evidence type="ECO:0000313" key="2">
    <source>
        <dbReference type="EMBL" id="AEK45272.1"/>
    </source>
</evidence>
<evidence type="ECO:0000256" key="1">
    <source>
        <dbReference type="SAM" id="MobiDB-lite"/>
    </source>
</evidence>
<dbReference type="EMBL" id="CP002896">
    <property type="protein sequence ID" value="AEK45272.1"/>
    <property type="molecule type" value="Genomic_DNA"/>
</dbReference>
<gene>
    <name evidence="2" type="ordered locus">RAM_33995</name>
</gene>
<reference evidence="2 3" key="1">
    <citation type="journal article" date="2011" name="J. Bacteriol.">
        <title>Whole genome sequence of the rifamycin B-producing strain Amycolatopsis mediterranei S699.</title>
        <authorList>
            <person name="Verma M."/>
            <person name="Kaur J."/>
            <person name="Kumar M."/>
            <person name="Kumari K."/>
            <person name="Saxena A."/>
            <person name="Anand S."/>
            <person name="Nigam A."/>
            <person name="Ravi V."/>
            <person name="Raghuvanshi S."/>
            <person name="Khurana P."/>
            <person name="Tyagi A.K."/>
            <person name="Khurana J.P."/>
            <person name="Lal R."/>
        </authorList>
    </citation>
    <scope>NUCLEOTIDE SEQUENCE [LARGE SCALE GENOMIC DNA]</scope>
    <source>
        <strain evidence="2 3">S699</strain>
    </source>
</reference>
<dbReference type="AlphaFoldDB" id="A0A9R0P2V4"/>
<organism evidence="2 3">
    <name type="scientific">Amycolatopsis mediterranei (strain S699)</name>
    <name type="common">Nocardia mediterranei</name>
    <dbReference type="NCBI Taxonomy" id="713604"/>
    <lineage>
        <taxon>Bacteria</taxon>
        <taxon>Bacillati</taxon>
        <taxon>Actinomycetota</taxon>
        <taxon>Actinomycetes</taxon>
        <taxon>Pseudonocardiales</taxon>
        <taxon>Pseudonocardiaceae</taxon>
        <taxon>Amycolatopsis</taxon>
    </lineage>
</organism>
<dbReference type="Proteomes" id="UP000006138">
    <property type="component" value="Chromosome"/>
</dbReference>
<proteinExistence type="predicted"/>
<evidence type="ECO:0000313" key="3">
    <source>
        <dbReference type="Proteomes" id="UP000006138"/>
    </source>
</evidence>
<accession>A0A9R0P2V4</accession>
<name>A0A9R0P2V4_AMYMS</name>